<accession>A0A246JTD8</accession>
<protein>
    <submittedName>
        <fullName evidence="2">Uncharacterized protein</fullName>
    </submittedName>
</protein>
<feature type="transmembrane region" description="Helical" evidence="1">
    <location>
        <begin position="6"/>
        <end position="27"/>
    </location>
</feature>
<dbReference type="EMBL" id="NISK01000003">
    <property type="protein sequence ID" value="OWQ96203.1"/>
    <property type="molecule type" value="Genomic_DNA"/>
</dbReference>
<keyword evidence="1" id="KW-0472">Membrane</keyword>
<dbReference type="Proteomes" id="UP000197361">
    <property type="component" value="Unassembled WGS sequence"/>
</dbReference>
<reference evidence="2 3" key="1">
    <citation type="journal article" date="2010" name="Int. J. Syst. Evol. Microbiol.">
        <title>Sphingopyxis bauzanensis sp. nov., a psychrophilic bacterium isolated from soil.</title>
        <authorList>
            <person name="Zhang D.C."/>
            <person name="Liu H.C."/>
            <person name="Xin Y.H."/>
            <person name="Zhou Y.G."/>
            <person name="Schinner F."/>
            <person name="Margesin R."/>
        </authorList>
    </citation>
    <scope>NUCLEOTIDE SEQUENCE [LARGE SCALE GENOMIC DNA]</scope>
    <source>
        <strain evidence="2 3">DSM 22271</strain>
    </source>
</reference>
<evidence type="ECO:0000313" key="3">
    <source>
        <dbReference type="Proteomes" id="UP000197361"/>
    </source>
</evidence>
<feature type="transmembrane region" description="Helical" evidence="1">
    <location>
        <begin position="48"/>
        <end position="69"/>
    </location>
</feature>
<proteinExistence type="predicted"/>
<evidence type="ECO:0000313" key="2">
    <source>
        <dbReference type="EMBL" id="OWQ96203.1"/>
    </source>
</evidence>
<comment type="caution">
    <text evidence="2">The sequence shown here is derived from an EMBL/GenBank/DDBJ whole genome shotgun (WGS) entry which is preliminary data.</text>
</comment>
<gene>
    <name evidence="2" type="ORF">CDQ92_15275</name>
</gene>
<organism evidence="2 3">
    <name type="scientific">Sphingopyxis bauzanensis</name>
    <dbReference type="NCBI Taxonomy" id="651663"/>
    <lineage>
        <taxon>Bacteria</taxon>
        <taxon>Pseudomonadati</taxon>
        <taxon>Pseudomonadota</taxon>
        <taxon>Alphaproteobacteria</taxon>
        <taxon>Sphingomonadales</taxon>
        <taxon>Sphingomonadaceae</taxon>
        <taxon>Sphingopyxis</taxon>
    </lineage>
</organism>
<keyword evidence="3" id="KW-1185">Reference proteome</keyword>
<keyword evidence="1" id="KW-1133">Transmembrane helix</keyword>
<evidence type="ECO:0000256" key="1">
    <source>
        <dbReference type="SAM" id="Phobius"/>
    </source>
</evidence>
<dbReference type="AlphaFoldDB" id="A0A246JTD8"/>
<dbReference type="OrthoDB" id="7428994at2"/>
<keyword evidence="1" id="KW-0812">Transmembrane</keyword>
<sequence length="82" mass="8957">MGILATFSLIAGIWLVLHLRDLASLFSDDTSNDIVRGPGKRRASRARVWLVLLVFNAGWIASLLIWIFVIEGYANAVTDAAG</sequence>
<name>A0A246JTD8_9SPHN</name>